<evidence type="ECO:0000256" key="2">
    <source>
        <dbReference type="SAM" id="Phobius"/>
    </source>
</evidence>
<keyword evidence="4" id="KW-1185">Reference proteome</keyword>
<feature type="region of interest" description="Disordered" evidence="1">
    <location>
        <begin position="303"/>
        <end position="375"/>
    </location>
</feature>
<keyword evidence="2" id="KW-0812">Transmembrane</keyword>
<evidence type="ECO:0000256" key="1">
    <source>
        <dbReference type="SAM" id="MobiDB-lite"/>
    </source>
</evidence>
<feature type="compositionally biased region" description="Polar residues" evidence="1">
    <location>
        <begin position="679"/>
        <end position="694"/>
    </location>
</feature>
<organism evidence="3 4">
    <name type="scientific">Hyaloscypha hepaticicola</name>
    <dbReference type="NCBI Taxonomy" id="2082293"/>
    <lineage>
        <taxon>Eukaryota</taxon>
        <taxon>Fungi</taxon>
        <taxon>Dikarya</taxon>
        <taxon>Ascomycota</taxon>
        <taxon>Pezizomycotina</taxon>
        <taxon>Leotiomycetes</taxon>
        <taxon>Helotiales</taxon>
        <taxon>Hyaloscyphaceae</taxon>
        <taxon>Hyaloscypha</taxon>
    </lineage>
</organism>
<feature type="transmembrane region" description="Helical" evidence="2">
    <location>
        <begin position="32"/>
        <end position="56"/>
    </location>
</feature>
<dbReference type="OrthoDB" id="3546893at2759"/>
<keyword evidence="2" id="KW-1133">Transmembrane helix</keyword>
<accession>A0A2J6PFS3</accession>
<gene>
    <name evidence="3" type="ORF">NA56DRAFT_450712</name>
</gene>
<feature type="region of interest" description="Disordered" evidence="1">
    <location>
        <begin position="734"/>
        <end position="767"/>
    </location>
</feature>
<feature type="region of interest" description="Disordered" evidence="1">
    <location>
        <begin position="663"/>
        <end position="694"/>
    </location>
</feature>
<dbReference type="EMBL" id="KZ613540">
    <property type="protein sequence ID" value="PMD12877.1"/>
    <property type="molecule type" value="Genomic_DNA"/>
</dbReference>
<protein>
    <submittedName>
        <fullName evidence="3">Uncharacterized protein</fullName>
    </submittedName>
</protein>
<feature type="region of interest" description="Disordered" evidence="1">
    <location>
        <begin position="550"/>
        <end position="605"/>
    </location>
</feature>
<feature type="compositionally biased region" description="Polar residues" evidence="1">
    <location>
        <begin position="465"/>
        <end position="502"/>
    </location>
</feature>
<sequence length="1046" mass="116054">MAPTIRPFGGEYVKRYMQTQVPVGSATLSMPAIIGIAVAAAMFIFALLALSAMLFARRKRRLEMIRMSEVKRDGMEEMDLGKALRSTRPPDICFSRRLFVNSVLPHETGISSYNWASEDLAQNPSMIKVKRRSTHLGSMRRSDTRDSWPLASNNQLSKLEGHSTMGQSQVAPPGYVVEDLKLPRRSGSRVSRMRSPISPVRTNLDLAGSFFPDATPLRTLHRRSHSENHLSTILRSTSKRHKAAHRRSLARTMSALGRYPGSPPTERLPTPPGRVTTDSHKALVREQNTESVAGFVCDLHRTRSMSPPKRYLGRSSRPVPPRSNSPTTSNESRDSLCGTKTPDLVIPASLTSPSRHLQAESPHKIQLSTESERHSSVRIHNNTRASLEAIGGQDFLVQKRGIQRISLASDPFYSVVKSSKPIIPNTQIQGPRPQQPLYIRKAILGQEESTERPQGFCSPLKDVSGNVQHTPKSSQSESPTTNPFHWSSQEAMQTRTIQTSPVSKRPRYRRKGHKRSNVIRRSVPRPLSSVEVVPEEPDEGYPLSLESPRYLATSSSEPTKNYPSSPGSRLSTRTPSSAVFNPSLRIPGPITSLEDDSDSPTLGREDIRNSQIYSPTLSVCNYYTENDGRSEDEFFHDRSSKIINKSTRKSRRHGRDYSADLSLFPTHQSQQEPHETLISFPTRSLTNSTTPILTSPSGKYLPSISFSTSSIGVQLHSATTATAAPPLLTLFTPTHLSGLRPEPSKAHSRNQSNSNKNNNASPPRDSVQASVAILRRMNSDLSHYSWYSTTSSPSGTHSPILPAKRPSISSLEQSEEQSRSRPSSKYYLSLRSSNLAPKGKKEKLMIVEKPRQRVVERKESHYVYKERRKSRNEEIELEERDAKELTPVREVSSPATGANGLGIISLGFPMLSSEGRNGPSPPRKNRMAVGVQLDVDSPSKSLAVRVVEIDDGPSITEGQGRWSDVMSKPQHAVIRRESKMEHPSPKTPPKWGPGLGRTGPVGQRLVDGEKENKGGQGRRPVSLGLYDQDGFLRSSPELVLRRRGIC</sequence>
<proteinExistence type="predicted"/>
<dbReference type="Proteomes" id="UP000235672">
    <property type="component" value="Unassembled WGS sequence"/>
</dbReference>
<feature type="region of interest" description="Disordered" evidence="1">
    <location>
        <begin position="255"/>
        <end position="277"/>
    </location>
</feature>
<feature type="compositionally biased region" description="Polar residues" evidence="1">
    <location>
        <begin position="552"/>
        <end position="580"/>
    </location>
</feature>
<feature type="region of interest" description="Disordered" evidence="1">
    <location>
        <begin position="131"/>
        <end position="151"/>
    </location>
</feature>
<feature type="region of interest" description="Disordered" evidence="1">
    <location>
        <begin position="449"/>
        <end position="523"/>
    </location>
</feature>
<feature type="region of interest" description="Disordered" evidence="1">
    <location>
        <begin position="975"/>
        <end position="1027"/>
    </location>
</feature>
<name>A0A2J6PFS3_9HELO</name>
<evidence type="ECO:0000313" key="3">
    <source>
        <dbReference type="EMBL" id="PMD12877.1"/>
    </source>
</evidence>
<feature type="region of interest" description="Disordered" evidence="1">
    <location>
        <begin position="787"/>
        <end position="834"/>
    </location>
</feature>
<feature type="compositionally biased region" description="Basic and acidic residues" evidence="1">
    <location>
        <begin position="975"/>
        <end position="984"/>
    </location>
</feature>
<feature type="compositionally biased region" description="Basic residues" evidence="1">
    <location>
        <begin position="504"/>
        <end position="518"/>
    </location>
</feature>
<feature type="compositionally biased region" description="Low complexity" evidence="1">
    <location>
        <begin position="788"/>
        <end position="799"/>
    </location>
</feature>
<dbReference type="AlphaFoldDB" id="A0A2J6PFS3"/>
<reference evidence="3 4" key="1">
    <citation type="submission" date="2016-05" db="EMBL/GenBank/DDBJ databases">
        <title>A degradative enzymes factory behind the ericoid mycorrhizal symbiosis.</title>
        <authorList>
            <consortium name="DOE Joint Genome Institute"/>
            <person name="Martino E."/>
            <person name="Morin E."/>
            <person name="Grelet G."/>
            <person name="Kuo A."/>
            <person name="Kohler A."/>
            <person name="Daghino S."/>
            <person name="Barry K."/>
            <person name="Choi C."/>
            <person name="Cichocki N."/>
            <person name="Clum A."/>
            <person name="Copeland A."/>
            <person name="Hainaut M."/>
            <person name="Haridas S."/>
            <person name="Labutti K."/>
            <person name="Lindquist E."/>
            <person name="Lipzen A."/>
            <person name="Khouja H.-R."/>
            <person name="Murat C."/>
            <person name="Ohm R."/>
            <person name="Olson A."/>
            <person name="Spatafora J."/>
            <person name="Veneault-Fourrey C."/>
            <person name="Henrissat B."/>
            <person name="Grigoriev I."/>
            <person name="Martin F."/>
            <person name="Perotto S."/>
        </authorList>
    </citation>
    <scope>NUCLEOTIDE SEQUENCE [LARGE SCALE GENOMIC DNA]</scope>
    <source>
        <strain evidence="3 4">UAMH 7357</strain>
    </source>
</reference>
<feature type="compositionally biased region" description="Low complexity" evidence="1">
    <location>
        <begin position="749"/>
        <end position="761"/>
    </location>
</feature>
<evidence type="ECO:0000313" key="4">
    <source>
        <dbReference type="Proteomes" id="UP000235672"/>
    </source>
</evidence>
<keyword evidence="2" id="KW-0472">Membrane</keyword>